<comment type="catalytic activity">
    <reaction evidence="15 17 19">
        <text>(6S)-NADHX + ADP = AMP + phosphate + NADH + H(+)</text>
        <dbReference type="Rhea" id="RHEA:32223"/>
        <dbReference type="ChEBI" id="CHEBI:15378"/>
        <dbReference type="ChEBI" id="CHEBI:43474"/>
        <dbReference type="ChEBI" id="CHEBI:57945"/>
        <dbReference type="ChEBI" id="CHEBI:64074"/>
        <dbReference type="ChEBI" id="CHEBI:456215"/>
        <dbReference type="ChEBI" id="CHEBI:456216"/>
        <dbReference type="EC" id="4.2.1.136"/>
    </reaction>
</comment>
<dbReference type="FunFam" id="3.40.50.10260:FF:000003">
    <property type="entry name" value="Multifunctional fusion protein"/>
    <property type="match status" value="1"/>
</dbReference>
<evidence type="ECO:0000256" key="19">
    <source>
        <dbReference type="PIRNR" id="PIRNR017184"/>
    </source>
</evidence>
<dbReference type="InterPro" id="IPR017953">
    <property type="entry name" value="Carbohydrate_kinase_pred_CS"/>
</dbReference>
<evidence type="ECO:0000259" key="20">
    <source>
        <dbReference type="PROSITE" id="PS51383"/>
    </source>
</evidence>
<comment type="cofactor">
    <cofactor evidence="18 19">
        <name>K(+)</name>
        <dbReference type="ChEBI" id="CHEBI:29103"/>
    </cofactor>
    <text evidence="18 19">Binds 1 potassium ion per subunit.</text>
</comment>
<comment type="similarity">
    <text evidence="18">Belongs to the NnrE/AIBP family.</text>
</comment>
<comment type="function">
    <text evidence="18">Catalyzes the epimerization of the S- and R-forms of NAD(P)HX, a damaged form of NAD(P)H that is a result of enzymatic or heat-dependent hydration. This is a prerequisite for the S-specific NAD(P)H-hydrate dehydratase to allow the repair of both epimers of NAD(P)HX.</text>
</comment>
<feature type="binding site" evidence="18">
    <location>
        <position position="164"/>
    </location>
    <ligand>
        <name>(6S)-NADPHX</name>
        <dbReference type="ChEBI" id="CHEBI:64076"/>
    </ligand>
</feature>
<dbReference type="GO" id="GO:0052856">
    <property type="term" value="F:NAD(P)HX epimerase activity"/>
    <property type="evidence" value="ECO:0007669"/>
    <property type="project" value="UniProtKB-UniRule"/>
</dbReference>
<dbReference type="CDD" id="cd01171">
    <property type="entry name" value="YXKO-related"/>
    <property type="match status" value="1"/>
</dbReference>
<dbReference type="Gene3D" id="3.40.50.10260">
    <property type="entry name" value="YjeF N-terminal domain"/>
    <property type="match status" value="1"/>
</dbReference>
<comment type="similarity">
    <text evidence="17">Belongs to the NnrD/CARKD family.</text>
</comment>
<comment type="similarity">
    <text evidence="4 19">In the C-terminal section; belongs to the NnrD/CARKD family.</text>
</comment>
<evidence type="ECO:0000256" key="4">
    <source>
        <dbReference type="ARBA" id="ARBA00009524"/>
    </source>
</evidence>
<keyword evidence="12 17" id="KW-0456">Lyase</keyword>
<dbReference type="SUPFAM" id="SSF53613">
    <property type="entry name" value="Ribokinase-like"/>
    <property type="match status" value="1"/>
</dbReference>
<evidence type="ECO:0000256" key="13">
    <source>
        <dbReference type="ARBA" id="ARBA00023268"/>
    </source>
</evidence>
<feature type="binding site" evidence="17">
    <location>
        <position position="450"/>
    </location>
    <ligand>
        <name>(6S)-NADPHX</name>
        <dbReference type="ChEBI" id="CHEBI:64076"/>
    </ligand>
</feature>
<proteinExistence type="inferred from homology"/>
<dbReference type="AlphaFoldDB" id="A0A101E5H8"/>
<dbReference type="PANTHER" id="PTHR12592:SF0">
    <property type="entry name" value="ATP-DEPENDENT (S)-NAD(P)H-HYDRATE DEHYDRATASE"/>
    <property type="match status" value="1"/>
</dbReference>
<dbReference type="InterPro" id="IPR000631">
    <property type="entry name" value="CARKD"/>
</dbReference>
<evidence type="ECO:0000256" key="12">
    <source>
        <dbReference type="ARBA" id="ARBA00023239"/>
    </source>
</evidence>
<dbReference type="Proteomes" id="UP000264445">
    <property type="component" value="Unassembled WGS sequence"/>
</dbReference>
<feature type="binding site" evidence="18">
    <location>
        <begin position="135"/>
        <end position="141"/>
    </location>
    <ligand>
        <name>(6S)-NADPHX</name>
        <dbReference type="ChEBI" id="CHEBI:64076"/>
    </ligand>
</feature>
<dbReference type="GO" id="GO:0046496">
    <property type="term" value="P:nicotinamide nucleotide metabolic process"/>
    <property type="evidence" value="ECO:0007669"/>
    <property type="project" value="UniProtKB-UniRule"/>
</dbReference>
<feature type="binding site" evidence="17">
    <location>
        <position position="383"/>
    </location>
    <ligand>
        <name>(6S)-NADPHX</name>
        <dbReference type="ChEBI" id="CHEBI:64076"/>
    </ligand>
</feature>
<keyword evidence="5 18" id="KW-0479">Metal-binding</keyword>
<feature type="binding site" evidence="17">
    <location>
        <begin position="420"/>
        <end position="424"/>
    </location>
    <ligand>
        <name>AMP</name>
        <dbReference type="ChEBI" id="CHEBI:456215"/>
    </ligand>
</feature>
<dbReference type="Gene3D" id="3.40.1190.20">
    <property type="match status" value="1"/>
</dbReference>
<dbReference type="PROSITE" id="PS51385">
    <property type="entry name" value="YJEF_N"/>
    <property type="match status" value="1"/>
</dbReference>
<comment type="caution">
    <text evidence="18">Lacks conserved residue(s) required for the propagation of feature annotation.</text>
</comment>
<dbReference type="InterPro" id="IPR036652">
    <property type="entry name" value="YjeF_N_dom_sf"/>
</dbReference>
<keyword evidence="9 18" id="KW-0630">Potassium</keyword>
<feature type="binding site" evidence="18">
    <location>
        <position position="131"/>
    </location>
    <ligand>
        <name>K(+)</name>
        <dbReference type="ChEBI" id="CHEBI:29103"/>
    </ligand>
</feature>
<accession>A0A101E5H8</accession>
<evidence type="ECO:0000256" key="18">
    <source>
        <dbReference type="HAMAP-Rule" id="MF_01966"/>
    </source>
</evidence>
<feature type="binding site" evidence="18">
    <location>
        <position position="167"/>
    </location>
    <ligand>
        <name>K(+)</name>
        <dbReference type="ChEBI" id="CHEBI:29103"/>
    </ligand>
</feature>
<evidence type="ECO:0000256" key="5">
    <source>
        <dbReference type="ARBA" id="ARBA00022723"/>
    </source>
</evidence>
<name>A0A101E5H8_9THEO</name>
<dbReference type="RefSeq" id="WP_009610647.1">
    <property type="nucleotide sequence ID" value="NZ_DOLB01000104.1"/>
</dbReference>
<evidence type="ECO:0000256" key="10">
    <source>
        <dbReference type="ARBA" id="ARBA00023027"/>
    </source>
</evidence>
<evidence type="ECO:0000256" key="3">
    <source>
        <dbReference type="ARBA" id="ARBA00006001"/>
    </source>
</evidence>
<evidence type="ECO:0000313" key="22">
    <source>
        <dbReference type="EMBL" id="HBT49603.1"/>
    </source>
</evidence>
<dbReference type="Pfam" id="PF03853">
    <property type="entry name" value="YjeF_N"/>
    <property type="match status" value="1"/>
</dbReference>
<evidence type="ECO:0000256" key="16">
    <source>
        <dbReference type="ARBA" id="ARBA00049209"/>
    </source>
</evidence>
<evidence type="ECO:0000256" key="8">
    <source>
        <dbReference type="ARBA" id="ARBA00022857"/>
    </source>
</evidence>
<dbReference type="InterPro" id="IPR030677">
    <property type="entry name" value="Nnr"/>
</dbReference>
<keyword evidence="11 18" id="KW-0413">Isomerase</keyword>
<dbReference type="PANTHER" id="PTHR12592">
    <property type="entry name" value="ATP-DEPENDENT (S)-NAD(P)H-HYDRATE DEHYDRATASE FAMILY MEMBER"/>
    <property type="match status" value="1"/>
</dbReference>
<evidence type="ECO:0000256" key="1">
    <source>
        <dbReference type="ARBA" id="ARBA00000013"/>
    </source>
</evidence>
<dbReference type="SUPFAM" id="SSF64153">
    <property type="entry name" value="YjeF N-terminal domain-like"/>
    <property type="match status" value="1"/>
</dbReference>
<comment type="catalytic activity">
    <reaction evidence="1 18 19">
        <text>(6R)-NADHX = (6S)-NADHX</text>
        <dbReference type="Rhea" id="RHEA:32215"/>
        <dbReference type="ChEBI" id="CHEBI:64074"/>
        <dbReference type="ChEBI" id="CHEBI:64075"/>
        <dbReference type="EC" id="5.1.99.6"/>
    </reaction>
</comment>
<dbReference type="GO" id="GO:0046872">
    <property type="term" value="F:metal ion binding"/>
    <property type="evidence" value="ECO:0007669"/>
    <property type="project" value="UniProtKB-UniRule"/>
</dbReference>
<comment type="catalytic activity">
    <reaction evidence="16 17 19">
        <text>(6S)-NADPHX + ADP = AMP + phosphate + NADPH + H(+)</text>
        <dbReference type="Rhea" id="RHEA:32235"/>
        <dbReference type="ChEBI" id="CHEBI:15378"/>
        <dbReference type="ChEBI" id="CHEBI:43474"/>
        <dbReference type="ChEBI" id="CHEBI:57783"/>
        <dbReference type="ChEBI" id="CHEBI:64076"/>
        <dbReference type="ChEBI" id="CHEBI:456215"/>
        <dbReference type="ChEBI" id="CHEBI:456216"/>
        <dbReference type="EC" id="4.2.1.136"/>
    </reaction>
</comment>
<comment type="catalytic activity">
    <reaction evidence="2 18 19">
        <text>(6R)-NADPHX = (6S)-NADPHX</text>
        <dbReference type="Rhea" id="RHEA:32227"/>
        <dbReference type="ChEBI" id="CHEBI:64076"/>
        <dbReference type="ChEBI" id="CHEBI:64077"/>
        <dbReference type="EC" id="5.1.99.6"/>
    </reaction>
</comment>
<dbReference type="EC" id="4.2.1.136" evidence="19"/>
<comment type="function">
    <text evidence="17">Catalyzes the dehydration of the S-form of NAD(P)HX at the expense of ADP, which is converted to AMP. Together with NAD(P)HX epimerase, which catalyzes the epimerization of the S- and R-forms, the enzyme allows the repair of both epimers of NAD(P)HX, a damaged form of NAD(P)H that is a result of enzymatic or heat-dependent hydration.</text>
</comment>
<evidence type="ECO:0000256" key="15">
    <source>
        <dbReference type="ARBA" id="ARBA00048238"/>
    </source>
</evidence>
<feature type="domain" description="YjeF N-terminal" evidence="21">
    <location>
        <begin position="9"/>
        <end position="221"/>
    </location>
</feature>
<dbReference type="GO" id="GO:0052855">
    <property type="term" value="F:ADP-dependent NAD(P)H-hydrate dehydratase activity"/>
    <property type="evidence" value="ECO:0007669"/>
    <property type="project" value="UniProtKB-UniRule"/>
</dbReference>
<protein>
    <recommendedName>
        <fullName evidence="19">Bifunctional NAD(P)H-hydrate repair enzyme</fullName>
    </recommendedName>
    <alternativeName>
        <fullName evidence="19">Nicotinamide nucleotide repair protein</fullName>
    </alternativeName>
    <domain>
        <recommendedName>
            <fullName evidence="19">ADP-dependent (S)-NAD(P)H-hydrate dehydratase</fullName>
            <ecNumber evidence="19">4.2.1.136</ecNumber>
        </recommendedName>
        <alternativeName>
            <fullName evidence="19">ADP-dependent NAD(P)HX dehydratase</fullName>
        </alternativeName>
    </domain>
    <domain>
        <recommendedName>
            <fullName evidence="19">NAD(P)H-hydrate epimerase</fullName>
            <ecNumber evidence="19">5.1.99.6</ecNumber>
        </recommendedName>
    </domain>
</protein>
<comment type="cofactor">
    <cofactor evidence="17">
        <name>Mg(2+)</name>
        <dbReference type="ChEBI" id="CHEBI:18420"/>
    </cofactor>
</comment>
<feature type="binding site" evidence="17">
    <location>
        <position position="334"/>
    </location>
    <ligand>
        <name>(6S)-NADPHX</name>
        <dbReference type="ChEBI" id="CHEBI:64076"/>
    </ligand>
</feature>
<feature type="domain" description="YjeF C-terminal" evidence="20">
    <location>
        <begin position="229"/>
        <end position="509"/>
    </location>
</feature>
<evidence type="ECO:0000256" key="6">
    <source>
        <dbReference type="ARBA" id="ARBA00022741"/>
    </source>
</evidence>
<keyword evidence="8 17" id="KW-0521">NADP</keyword>
<gene>
    <name evidence="18" type="primary">nnrE</name>
    <name evidence="17" type="synonym">nnrD</name>
    <name evidence="22" type="ORF">DEA61_07220</name>
</gene>
<evidence type="ECO:0000256" key="7">
    <source>
        <dbReference type="ARBA" id="ARBA00022840"/>
    </source>
</evidence>
<dbReference type="GO" id="GO:0110051">
    <property type="term" value="P:metabolite repair"/>
    <property type="evidence" value="ECO:0007669"/>
    <property type="project" value="TreeGrafter"/>
</dbReference>
<evidence type="ECO:0000259" key="21">
    <source>
        <dbReference type="PROSITE" id="PS51385"/>
    </source>
</evidence>
<dbReference type="HAMAP" id="MF_01965">
    <property type="entry name" value="NADHX_dehydratase"/>
    <property type="match status" value="1"/>
</dbReference>
<feature type="binding site" evidence="17">
    <location>
        <position position="264"/>
    </location>
    <ligand>
        <name>(6S)-NADPHX</name>
        <dbReference type="ChEBI" id="CHEBI:64076"/>
    </ligand>
</feature>
<keyword evidence="7 17" id="KW-0067">ATP-binding</keyword>
<dbReference type="InterPro" id="IPR029056">
    <property type="entry name" value="Ribokinase-like"/>
</dbReference>
<comment type="function">
    <text evidence="14 19">Bifunctional enzyme that catalyzes the epimerization of the S- and R-forms of NAD(P)HX and the dehydration of the S-form of NAD(P)HX at the expense of ADP, which is converted to AMP. This allows the repair of both epimers of NAD(P)HX, a damaged form of NAD(P)H that is a result of enzymatic or heat-dependent hydration.</text>
</comment>
<dbReference type="NCBIfam" id="TIGR00197">
    <property type="entry name" value="yjeF_nterm"/>
    <property type="match status" value="1"/>
</dbReference>
<comment type="caution">
    <text evidence="22">The sequence shown here is derived from an EMBL/GenBank/DDBJ whole genome shotgun (WGS) entry which is preliminary data.</text>
</comment>
<keyword evidence="6 17" id="KW-0547">Nucleotide-binding</keyword>
<dbReference type="PROSITE" id="PS51383">
    <property type="entry name" value="YJEF_C_3"/>
    <property type="match status" value="1"/>
</dbReference>
<evidence type="ECO:0000256" key="11">
    <source>
        <dbReference type="ARBA" id="ARBA00023235"/>
    </source>
</evidence>
<sequence>MIVLTSQQMREVERIAIEKMGIPSICLMENAGKEVACEVKRVMEENGLSSAVVIAGRGNNGGDGYVVARNLYNWGIDVKVFVIGSIGSISGDARVNLEAIRNLGIYVAEVTQKEHLKFLEKTLKDSDLVVDAIYGTGLRGEVTGLAKEVIELINQSEKFVVAVDIPSGLNADTGRVEGAAVKARITITMHFLKPGLLIYPGIEYAGEVKIADIGIPSRLAAEVRPSYHYVVPQDVALKSRNPDTHKGDYGKVLIVAGSRSMTGAAFMAAKSAVKTGSGLVRLAVPLSIQPVIQSALYEAIIYGLNEEGGVISYKSLSQILELIEQSDAVAIGPGLTHEGEVSKLIEDVIRNTEKPLVLDADALNALVGRLEVVKGKRVILTPHYGEMARLTGLKVEDIKNNIFEVARSFVRRYEVTLVLKGARTVIATRDGSIYINSTGNAGMATGGSGDVLTGMIVSLLGQGFEEEKAAVYGVFYHGKAGDVAKKSKGEYGMTAVDILESIPEALSEGLKG</sequence>
<evidence type="ECO:0000256" key="9">
    <source>
        <dbReference type="ARBA" id="ARBA00022958"/>
    </source>
</evidence>
<dbReference type="GO" id="GO:0005524">
    <property type="term" value="F:ATP binding"/>
    <property type="evidence" value="ECO:0007669"/>
    <property type="project" value="UniProtKB-UniRule"/>
</dbReference>
<comment type="similarity">
    <text evidence="3 19">In the N-terminal section; belongs to the NnrE/AIBP family.</text>
</comment>
<organism evidence="22 23">
    <name type="scientific">Caldanaerobacter subterraneus</name>
    <dbReference type="NCBI Taxonomy" id="911092"/>
    <lineage>
        <taxon>Bacteria</taxon>
        <taxon>Bacillati</taxon>
        <taxon>Bacillota</taxon>
        <taxon>Clostridia</taxon>
        <taxon>Thermoanaerobacterales</taxon>
        <taxon>Thermoanaerobacteraceae</taxon>
        <taxon>Caldanaerobacter</taxon>
    </lineage>
</organism>
<evidence type="ECO:0000313" key="23">
    <source>
        <dbReference type="Proteomes" id="UP000264445"/>
    </source>
</evidence>
<evidence type="ECO:0000256" key="14">
    <source>
        <dbReference type="ARBA" id="ARBA00025153"/>
    </source>
</evidence>
<feature type="binding site" evidence="18">
    <location>
        <position position="60"/>
    </location>
    <ligand>
        <name>K(+)</name>
        <dbReference type="ChEBI" id="CHEBI:29103"/>
    </ligand>
</feature>
<dbReference type="PROSITE" id="PS01050">
    <property type="entry name" value="YJEF_C_2"/>
    <property type="match status" value="1"/>
</dbReference>
<evidence type="ECO:0000256" key="17">
    <source>
        <dbReference type="HAMAP-Rule" id="MF_01965"/>
    </source>
</evidence>
<dbReference type="EC" id="5.1.99.6" evidence="19"/>
<dbReference type="NCBIfam" id="TIGR00196">
    <property type="entry name" value="yjeF_cterm"/>
    <property type="match status" value="1"/>
</dbReference>
<dbReference type="InterPro" id="IPR004443">
    <property type="entry name" value="YjeF_N_dom"/>
</dbReference>
<feature type="binding site" evidence="18">
    <location>
        <begin position="59"/>
        <end position="63"/>
    </location>
    <ligand>
        <name>(6S)-NADPHX</name>
        <dbReference type="ChEBI" id="CHEBI:64076"/>
    </ligand>
</feature>
<reference evidence="22 23" key="1">
    <citation type="journal article" date="2018" name="Nat. Biotechnol.">
        <title>A standardized bacterial taxonomy based on genome phylogeny substantially revises the tree of life.</title>
        <authorList>
            <person name="Parks D.H."/>
            <person name="Chuvochina M."/>
            <person name="Waite D.W."/>
            <person name="Rinke C."/>
            <person name="Skarshewski A."/>
            <person name="Chaumeil P.A."/>
            <person name="Hugenholtz P."/>
        </authorList>
    </citation>
    <scope>NUCLEOTIDE SEQUENCE [LARGE SCALE GENOMIC DNA]</scope>
    <source>
        <strain evidence="22">UBA12544</strain>
    </source>
</reference>
<keyword evidence="13" id="KW-0511">Multifunctional enzyme</keyword>
<feature type="binding site" evidence="17">
    <location>
        <position position="449"/>
    </location>
    <ligand>
        <name>AMP</name>
        <dbReference type="ChEBI" id="CHEBI:456215"/>
    </ligand>
</feature>
<evidence type="ECO:0000256" key="2">
    <source>
        <dbReference type="ARBA" id="ARBA00000909"/>
    </source>
</evidence>
<dbReference type="HAMAP" id="MF_01966">
    <property type="entry name" value="NADHX_epimerase"/>
    <property type="match status" value="1"/>
</dbReference>
<keyword evidence="10 17" id="KW-0520">NAD</keyword>
<comment type="subunit">
    <text evidence="17">Homotetramer.</text>
</comment>
<dbReference type="PIRSF" id="PIRSF017184">
    <property type="entry name" value="Nnr"/>
    <property type="match status" value="1"/>
</dbReference>
<dbReference type="EMBL" id="DOLB01000104">
    <property type="protein sequence ID" value="HBT49603.1"/>
    <property type="molecule type" value="Genomic_DNA"/>
</dbReference>
<dbReference type="Pfam" id="PF01256">
    <property type="entry name" value="Carb_kinase"/>
    <property type="match status" value="1"/>
</dbReference>